<feature type="transmembrane region" description="Helical" evidence="2">
    <location>
        <begin position="43"/>
        <end position="63"/>
    </location>
</feature>
<gene>
    <name evidence="3" type="ORF">SCP_1203020</name>
</gene>
<comment type="caution">
    <text evidence="3">The sequence shown here is derived from an EMBL/GenBank/DDBJ whole genome shotgun (WGS) entry which is preliminary data.</text>
</comment>
<evidence type="ECO:0000313" key="4">
    <source>
        <dbReference type="Proteomes" id="UP000287166"/>
    </source>
</evidence>
<evidence type="ECO:0000313" key="3">
    <source>
        <dbReference type="EMBL" id="GBE88073.1"/>
    </source>
</evidence>
<keyword evidence="2" id="KW-1133">Transmembrane helix</keyword>
<dbReference type="AlphaFoldDB" id="A0A401H0Z9"/>
<reference evidence="3 4" key="1">
    <citation type="journal article" date="2018" name="Sci. Rep.">
        <title>Genome sequence of the cauliflower mushroom Sparassis crispa (Hanabiratake) and its association with beneficial usage.</title>
        <authorList>
            <person name="Kiyama R."/>
            <person name="Furutani Y."/>
            <person name="Kawaguchi K."/>
            <person name="Nakanishi T."/>
        </authorList>
    </citation>
    <scope>NUCLEOTIDE SEQUENCE [LARGE SCALE GENOMIC DNA]</scope>
</reference>
<dbReference type="EMBL" id="BFAD01000012">
    <property type="protein sequence ID" value="GBE88073.1"/>
    <property type="molecule type" value="Genomic_DNA"/>
</dbReference>
<keyword evidence="2" id="KW-0472">Membrane</keyword>
<sequence length="621" mass="68793">MLRARTLRYPVASDFPRPSGLSERPAHSATRIILRRPRRIRGYCQICSWVVVLLILLGSGFWLRLVFINHAEILRVLRREPSANNTTSSASYEYTLGETWHGQNLTKPFRAPLVDRSVIQKLALLHIEDQDEDEDEQPEVLLIGPSPRPRWPPTVTALPESRPTGGIAASRPPSGTRAGQSTEEVDSQFCTHGPCRLLMPLALSAREPKLQAHLTQLLQLARALNRTLVLPNVGRGRAGACLRWEFSVYFDIASMVRAGGTSVMLLDDFRTWVDVRPRVPAAQFVSIDADEPDLGLGLEPMPENAIFTIGDRVRVDVDDALDLDDVLLRSARCLKPKFRRLNLETFSPLSVHLAPFAGRLSEGGDVSAGLVEALSRKDVKLAALEPSLDPFGELNSFSDPDDAPPQPDPGRIMDPEVLLVNWDMQLLPFSTAPLQYSRKLWALADKLATPLGPYLAVHWRMEKVSPEVLPACAEALVDTLDMLLRDESLAGGVEAVWFTSDYPYPVSWSSSREQSSPEPTGKARSLRTLKREHKEAIDIVRTAFEPGGDLNEWRITGLVEELAHMRGLLDILEKMVAMKATLFVSSAKGCGRVAASAKQIVDFRTHTRAGDIPNNVVTLFG</sequence>
<dbReference type="RefSeq" id="XP_027618986.1">
    <property type="nucleotide sequence ID" value="XM_027763185.1"/>
</dbReference>
<dbReference type="Proteomes" id="UP000287166">
    <property type="component" value="Unassembled WGS sequence"/>
</dbReference>
<dbReference type="OrthoDB" id="2020419at2759"/>
<protein>
    <submittedName>
        <fullName evidence="3">Uncharacterized protein</fullName>
    </submittedName>
</protein>
<feature type="region of interest" description="Disordered" evidence="1">
    <location>
        <begin position="156"/>
        <end position="180"/>
    </location>
</feature>
<name>A0A401H0Z9_9APHY</name>
<dbReference type="GeneID" id="38784990"/>
<evidence type="ECO:0000256" key="2">
    <source>
        <dbReference type="SAM" id="Phobius"/>
    </source>
</evidence>
<keyword evidence="4" id="KW-1185">Reference proteome</keyword>
<accession>A0A401H0Z9</accession>
<keyword evidence="2" id="KW-0812">Transmembrane</keyword>
<evidence type="ECO:0000256" key="1">
    <source>
        <dbReference type="SAM" id="MobiDB-lite"/>
    </source>
</evidence>
<organism evidence="3 4">
    <name type="scientific">Sparassis crispa</name>
    <dbReference type="NCBI Taxonomy" id="139825"/>
    <lineage>
        <taxon>Eukaryota</taxon>
        <taxon>Fungi</taxon>
        <taxon>Dikarya</taxon>
        <taxon>Basidiomycota</taxon>
        <taxon>Agaricomycotina</taxon>
        <taxon>Agaricomycetes</taxon>
        <taxon>Polyporales</taxon>
        <taxon>Sparassidaceae</taxon>
        <taxon>Sparassis</taxon>
    </lineage>
</organism>
<dbReference type="InParanoid" id="A0A401H0Z9"/>
<proteinExistence type="predicted"/>